<sequence length="75" mass="8498">MLDAPPTSVPQGDQSEIGRRKPARKEGWVTRLARRLVFRMEVGTPERPATLYLASFDMIPMGSWVVVPQEEQSRS</sequence>
<evidence type="ECO:0000256" key="1">
    <source>
        <dbReference type="SAM" id="MobiDB-lite"/>
    </source>
</evidence>
<gene>
    <name evidence="2" type="ORF">METZ01_LOCUS2184</name>
</gene>
<reference evidence="2" key="1">
    <citation type="submission" date="2018-05" db="EMBL/GenBank/DDBJ databases">
        <authorList>
            <person name="Lanie J.A."/>
            <person name="Ng W.-L."/>
            <person name="Kazmierczak K.M."/>
            <person name="Andrzejewski T.M."/>
            <person name="Davidsen T.M."/>
            <person name="Wayne K.J."/>
            <person name="Tettelin H."/>
            <person name="Glass J.I."/>
            <person name="Rusch D."/>
            <person name="Podicherti R."/>
            <person name="Tsui H.-C.T."/>
            <person name="Winkler M.E."/>
        </authorList>
    </citation>
    <scope>NUCLEOTIDE SEQUENCE</scope>
</reference>
<feature type="region of interest" description="Disordered" evidence="1">
    <location>
        <begin position="1"/>
        <end position="24"/>
    </location>
</feature>
<organism evidence="2">
    <name type="scientific">marine metagenome</name>
    <dbReference type="NCBI Taxonomy" id="408172"/>
    <lineage>
        <taxon>unclassified sequences</taxon>
        <taxon>metagenomes</taxon>
        <taxon>ecological metagenomes</taxon>
    </lineage>
</organism>
<accession>A0A381N3Y0</accession>
<evidence type="ECO:0000313" key="2">
    <source>
        <dbReference type="EMBL" id="SUZ49330.1"/>
    </source>
</evidence>
<name>A0A381N3Y0_9ZZZZ</name>
<dbReference type="AlphaFoldDB" id="A0A381N3Y0"/>
<protein>
    <submittedName>
        <fullName evidence="2">Uncharacterized protein</fullName>
    </submittedName>
</protein>
<dbReference type="EMBL" id="UINC01000111">
    <property type="protein sequence ID" value="SUZ49330.1"/>
    <property type="molecule type" value="Genomic_DNA"/>
</dbReference>
<proteinExistence type="predicted"/>